<feature type="compositionally biased region" description="Basic and acidic residues" evidence="1">
    <location>
        <begin position="888"/>
        <end position="900"/>
    </location>
</feature>
<feature type="compositionally biased region" description="Polar residues" evidence="1">
    <location>
        <begin position="904"/>
        <end position="916"/>
    </location>
</feature>
<dbReference type="Proteomes" id="UP000315496">
    <property type="component" value="Chromosome 2"/>
</dbReference>
<feature type="region of interest" description="Disordered" evidence="1">
    <location>
        <begin position="855"/>
        <end position="916"/>
    </location>
</feature>
<evidence type="ECO:0000313" key="3">
    <source>
        <dbReference type="Proteomes" id="UP000315496"/>
    </source>
</evidence>
<reference evidence="2 3" key="1">
    <citation type="submission" date="2019-05" db="EMBL/GenBank/DDBJ databases">
        <title>The compact genome of Giardia muris reveals important steps in the evolution of intestinal protozoan parasites.</title>
        <authorList>
            <person name="Xu F."/>
            <person name="Jimenez-Gonzalez A."/>
            <person name="Einarsson E."/>
            <person name="Astvaldsson A."/>
            <person name="Peirasmaki D."/>
            <person name="Eckmann L."/>
            <person name="Andersson J.O."/>
            <person name="Svard S.G."/>
            <person name="Jerlstrom-Hultqvist J."/>
        </authorList>
    </citation>
    <scope>NUCLEOTIDE SEQUENCE [LARGE SCALE GENOMIC DNA]</scope>
    <source>
        <strain evidence="2 3">Roberts-Thomson</strain>
    </source>
</reference>
<gene>
    <name evidence="2" type="ORF">GMRT_10869</name>
</gene>
<accession>A0A4Z1T643</accession>
<organism evidence="2 3">
    <name type="scientific">Giardia muris</name>
    <dbReference type="NCBI Taxonomy" id="5742"/>
    <lineage>
        <taxon>Eukaryota</taxon>
        <taxon>Metamonada</taxon>
        <taxon>Diplomonadida</taxon>
        <taxon>Hexamitidae</taxon>
        <taxon>Giardiinae</taxon>
        <taxon>Giardia</taxon>
    </lineage>
</organism>
<dbReference type="EMBL" id="VDLU01000002">
    <property type="protein sequence ID" value="TNJ28607.1"/>
    <property type="molecule type" value="Genomic_DNA"/>
</dbReference>
<proteinExistence type="predicted"/>
<evidence type="ECO:0000256" key="1">
    <source>
        <dbReference type="SAM" id="MobiDB-lite"/>
    </source>
</evidence>
<protein>
    <submittedName>
        <fullName evidence="2">Uncharacterized protein</fullName>
    </submittedName>
</protein>
<feature type="region of interest" description="Disordered" evidence="1">
    <location>
        <begin position="519"/>
        <end position="551"/>
    </location>
</feature>
<keyword evidence="3" id="KW-1185">Reference proteome</keyword>
<feature type="compositionally biased region" description="Polar residues" evidence="1">
    <location>
        <begin position="539"/>
        <end position="551"/>
    </location>
</feature>
<name>A0A4Z1T643_GIAMU</name>
<evidence type="ECO:0000313" key="2">
    <source>
        <dbReference type="EMBL" id="TNJ28607.1"/>
    </source>
</evidence>
<sequence length="1079" mass="120864">MTVFRRPLVRPASRHIARAFGDAVTVVIDFQGAMMTYAEFAQRISDTFLDTPPDSLRLQNFSLRSVSAATRLFSLFSLELVDADLRTPNSLTTILATFQPEEGALRRVLLQGVYGSDRSGLAIEGLEVDQLLCYSSFPSPLTLLSYCNNELVLRIDAANAQTLSYTRQCAEISGRPIFFDPEFISSCTMARSLHLIIDASNQDAFRIGRRVATAYLYIIICSRSLGGQDFTGMTLRRSRDFIRLLLSELDRDTAGEDIVSLSLFISMLVTSLLLQRHIHFIKHKGKRRSMHALLISVVSSTDIPLLIHFPDLYSVMKLFRVIPTRVLKTRIPDDPVLDRGMADMTLGIFLDNNTSGVGIVYPGRTSTSLNVKETQNFTVLRYLDLLADRNFCRRAEDVEGDGVLLKPFFRRIYRMLRDDAVLTSFTSSTEASACGSEETMDEDFHNIFCRHACELCEKARAEVASGRHVGKSVEELLAGPLSSYICRSVARKAFRKMVQTNTMRHIVSPPELNVIVTEPSLKQNSGSESRKTSSGSPSFISEATDTEESGSSCTRACRSLTRLCNLNTSSSTTDDISEEERMLVHQTLLDYVDKGEVFFLYGERLITLPPSVFRRSRLFGLRKAVSNDAANDFLNTKQELTQQLIYMNVLYTSTTRKWLARMIEKLRSDVELMSVYASLIFDGPDEGAPRQKTTRRRMRELHRLLCQYMPTSNTMFMDPKPLLYTPRVTQGMKSFKLAEGPSYLTNRISPSSESLWEPEEQVHFNQLVFWAYHLINSLWSHSGKCIHPRSLVLQTCTIVVSSHIEVLLVLVGLGRLADDVSIKTLEFVYSPTYKQNYIVKLLDCLIGGRHRVASNDSNEDEGDDMGCSSTYDESETEGSESSLGSFVVRDDLDSPSHSDDIASCDSSSEASKDTQSSIPGFNRVTMCCTTEAFDRALYARCIRKLIKKRILKPKQLMLDNATPIQVSSRIRIESIRIQIEYPNDEVQPSVLKAIQQEYHNCVRSIVLLCKDVPDVSSFLIEAQPGSSSDVLSRLRELGTTLVTSASQVLAIHAGWELMPSHGQSVEEGLSVPQETGTAG</sequence>
<dbReference type="VEuPathDB" id="GiardiaDB:GMRT_10869"/>
<dbReference type="AlphaFoldDB" id="A0A4Z1T643"/>
<comment type="caution">
    <text evidence="2">The sequence shown here is derived from an EMBL/GenBank/DDBJ whole genome shotgun (WGS) entry which is preliminary data.</text>
</comment>